<comment type="caution">
    <text evidence="9">The sequence shown here is derived from an EMBL/GenBank/DDBJ whole genome shotgun (WGS) entry which is preliminary data.</text>
</comment>
<comment type="similarity">
    <text evidence="3">Belongs to the HARBI1 family.</text>
</comment>
<dbReference type="EMBL" id="QXGF01000041">
    <property type="protein sequence ID" value="KAE8948729.1"/>
    <property type="molecule type" value="Genomic_DNA"/>
</dbReference>
<dbReference type="GO" id="GO:0046872">
    <property type="term" value="F:metal ion binding"/>
    <property type="evidence" value="ECO:0007669"/>
    <property type="project" value="UniProtKB-KW"/>
</dbReference>
<reference evidence="11 12" key="1">
    <citation type="submission" date="2018-08" db="EMBL/GenBank/DDBJ databases">
        <title>Genomic investigation of the strawberry pathogen Phytophthora fragariae indicates pathogenicity is determined by transcriptional variation in three key races.</title>
        <authorList>
            <person name="Adams T.M."/>
            <person name="Armitage A.D."/>
            <person name="Sobczyk M.K."/>
            <person name="Bates H.J."/>
            <person name="Dunwell J.M."/>
            <person name="Nellist C.F."/>
            <person name="Harrison R.J."/>
        </authorList>
    </citation>
    <scope>NUCLEOTIDE SEQUENCE [LARGE SCALE GENOMIC DNA]</scope>
    <source>
        <strain evidence="10 12">NOV-5</strain>
        <strain evidence="9 11">NOV-9</strain>
    </source>
</reference>
<dbReference type="EMBL" id="QXGA01000033">
    <property type="protein sequence ID" value="KAE9154608.1"/>
    <property type="molecule type" value="Genomic_DNA"/>
</dbReference>
<evidence type="ECO:0000256" key="4">
    <source>
        <dbReference type="ARBA" id="ARBA00022722"/>
    </source>
</evidence>
<dbReference type="GO" id="GO:0016787">
    <property type="term" value="F:hydrolase activity"/>
    <property type="evidence" value="ECO:0007669"/>
    <property type="project" value="UniProtKB-KW"/>
</dbReference>
<comment type="subcellular location">
    <subcellularLocation>
        <location evidence="2">Nucleus</location>
    </subcellularLocation>
</comment>
<keyword evidence="4" id="KW-0540">Nuclease</keyword>
<dbReference type="AlphaFoldDB" id="A0A6A3FT45"/>
<comment type="cofactor">
    <cofactor evidence="1">
        <name>a divalent metal cation</name>
        <dbReference type="ChEBI" id="CHEBI:60240"/>
    </cofactor>
</comment>
<evidence type="ECO:0000313" key="9">
    <source>
        <dbReference type="EMBL" id="KAE8948729.1"/>
    </source>
</evidence>
<dbReference type="InterPro" id="IPR045249">
    <property type="entry name" value="HARBI1-like"/>
</dbReference>
<name>A0A6A3FT45_9STRA</name>
<accession>A0A6A3FT45</accession>
<keyword evidence="5" id="KW-0479">Metal-binding</keyword>
<dbReference type="PANTHER" id="PTHR22930">
    <property type="match status" value="1"/>
</dbReference>
<dbReference type="Pfam" id="PF13359">
    <property type="entry name" value="DDE_Tnp_4"/>
    <property type="match status" value="1"/>
</dbReference>
<keyword evidence="6" id="KW-0378">Hydrolase</keyword>
<evidence type="ECO:0000256" key="1">
    <source>
        <dbReference type="ARBA" id="ARBA00001968"/>
    </source>
</evidence>
<evidence type="ECO:0000313" key="11">
    <source>
        <dbReference type="Proteomes" id="UP000429523"/>
    </source>
</evidence>
<dbReference type="Proteomes" id="UP000429523">
    <property type="component" value="Unassembled WGS sequence"/>
</dbReference>
<protein>
    <recommendedName>
        <fullName evidence="8">DDE Tnp4 domain-containing protein</fullName>
    </recommendedName>
</protein>
<evidence type="ECO:0000313" key="12">
    <source>
        <dbReference type="Proteomes" id="UP000440732"/>
    </source>
</evidence>
<evidence type="ECO:0000256" key="6">
    <source>
        <dbReference type="ARBA" id="ARBA00022801"/>
    </source>
</evidence>
<dbReference type="GO" id="GO:0004518">
    <property type="term" value="F:nuclease activity"/>
    <property type="evidence" value="ECO:0007669"/>
    <property type="project" value="UniProtKB-KW"/>
</dbReference>
<dbReference type="InterPro" id="IPR027806">
    <property type="entry name" value="HARBI1_dom"/>
</dbReference>
<feature type="domain" description="DDE Tnp4" evidence="8">
    <location>
        <begin position="168"/>
        <end position="319"/>
    </location>
</feature>
<evidence type="ECO:0000259" key="8">
    <source>
        <dbReference type="Pfam" id="PF13359"/>
    </source>
</evidence>
<dbReference type="Proteomes" id="UP000440732">
    <property type="component" value="Unassembled WGS sequence"/>
</dbReference>
<sequence>MDDISAAIIAIVVGACVSAVVVAADKRGLRQPPGPPMTFPARAFEEALRTPGTGWFRKKLRCDRKSFLRIYELVRASWRHEPDPNCKHKLIKRVALTMMYLAQGGTMDPAASALGISRSRGVVYINETLVVLSAMARKFVVMPSADETAVIEEGFFATAGFPGTVGAVDGTLVRIARPHDFEGWYCRKNFPAVNVQAIVDHCGLFRSISIRSGSNNDQSLWNGSAVRKCLSSFIPPGKHLVADAGYKIWGHMLTPFSEADAVEDRRKRVYNLAHSRTLMVVECAFGRLKNRFRVLLGKVEQKSSATVCNVIIGCVVLHNLLTIVHDNMLVDGDDPLLHFAPASVADDPYETEQPISHQQGITKRDDIADILAVI</sequence>
<evidence type="ECO:0000256" key="3">
    <source>
        <dbReference type="ARBA" id="ARBA00006958"/>
    </source>
</evidence>
<dbReference type="GO" id="GO:0005634">
    <property type="term" value="C:nucleus"/>
    <property type="evidence" value="ECO:0007669"/>
    <property type="project" value="UniProtKB-SubCell"/>
</dbReference>
<evidence type="ECO:0000256" key="7">
    <source>
        <dbReference type="ARBA" id="ARBA00023242"/>
    </source>
</evidence>
<gene>
    <name evidence="10" type="ORF">PF006_g1348</name>
    <name evidence="9" type="ORF">PF009_g1721</name>
</gene>
<keyword evidence="7" id="KW-0539">Nucleus</keyword>
<organism evidence="9 11">
    <name type="scientific">Phytophthora fragariae</name>
    <dbReference type="NCBI Taxonomy" id="53985"/>
    <lineage>
        <taxon>Eukaryota</taxon>
        <taxon>Sar</taxon>
        <taxon>Stramenopiles</taxon>
        <taxon>Oomycota</taxon>
        <taxon>Peronosporomycetes</taxon>
        <taxon>Peronosporales</taxon>
        <taxon>Peronosporaceae</taxon>
        <taxon>Phytophthora</taxon>
    </lineage>
</organism>
<evidence type="ECO:0000256" key="5">
    <source>
        <dbReference type="ARBA" id="ARBA00022723"/>
    </source>
</evidence>
<evidence type="ECO:0000313" key="10">
    <source>
        <dbReference type="EMBL" id="KAE9154608.1"/>
    </source>
</evidence>
<evidence type="ECO:0000256" key="2">
    <source>
        <dbReference type="ARBA" id="ARBA00004123"/>
    </source>
</evidence>
<proteinExistence type="inferred from homology"/>
<dbReference type="PANTHER" id="PTHR22930:SF85">
    <property type="entry name" value="GH03217P-RELATED"/>
    <property type="match status" value="1"/>
</dbReference>